<organism evidence="2 3">
    <name type="scientific">Mucilaginibacter frigoritolerans</name>
    <dbReference type="NCBI Taxonomy" id="652788"/>
    <lineage>
        <taxon>Bacteria</taxon>
        <taxon>Pseudomonadati</taxon>
        <taxon>Bacteroidota</taxon>
        <taxon>Sphingobacteriia</taxon>
        <taxon>Sphingobacteriales</taxon>
        <taxon>Sphingobacteriaceae</taxon>
        <taxon>Mucilaginibacter</taxon>
    </lineage>
</organism>
<evidence type="ECO:0000313" key="2">
    <source>
        <dbReference type="EMBL" id="TWI98667.1"/>
    </source>
</evidence>
<keyword evidence="3" id="KW-1185">Reference proteome</keyword>
<feature type="signal peptide" evidence="1">
    <location>
        <begin position="1"/>
        <end position="21"/>
    </location>
</feature>
<comment type="caution">
    <text evidence="2">The sequence shown here is derived from an EMBL/GenBank/DDBJ whole genome shotgun (WGS) entry which is preliminary data.</text>
</comment>
<feature type="chain" id="PRO_5021860332" description="DUF4468 domain-containing protein" evidence="1">
    <location>
        <begin position="22"/>
        <end position="181"/>
    </location>
</feature>
<sequence length="181" mass="20910">MNPILKSILLPLMLLPAICAAQNAATQIPIPMKNGKIYFEKDYHLNDSLQKKELFSKAYTWMKRDSPYEIADIKTDVLTSTITGMGMFKIITSNTGNYYLVKFIIALSVDAHSYSFRMYDLYEKPVESGISNEYSKIEYRWWDFRQGKPWSAEDETLFKDIVLDEDVLIASFENKMNSGNN</sequence>
<dbReference type="EMBL" id="VLLI01000008">
    <property type="protein sequence ID" value="TWI98667.1"/>
    <property type="molecule type" value="Genomic_DNA"/>
</dbReference>
<accession>A0A562TYP2</accession>
<evidence type="ECO:0000256" key="1">
    <source>
        <dbReference type="SAM" id="SignalP"/>
    </source>
</evidence>
<protein>
    <recommendedName>
        <fullName evidence="4">DUF4468 domain-containing protein</fullName>
    </recommendedName>
</protein>
<evidence type="ECO:0008006" key="4">
    <source>
        <dbReference type="Google" id="ProtNLM"/>
    </source>
</evidence>
<dbReference type="OrthoDB" id="798518at2"/>
<dbReference type="AlphaFoldDB" id="A0A562TYP2"/>
<proteinExistence type="predicted"/>
<dbReference type="RefSeq" id="WP_144913517.1">
    <property type="nucleotide sequence ID" value="NZ_VLLI01000008.1"/>
</dbReference>
<reference evidence="2 3" key="1">
    <citation type="submission" date="2019-07" db="EMBL/GenBank/DDBJ databases">
        <title>Genomic Encyclopedia of Archaeal and Bacterial Type Strains, Phase II (KMG-II): from individual species to whole genera.</title>
        <authorList>
            <person name="Goeker M."/>
        </authorList>
    </citation>
    <scope>NUCLEOTIDE SEQUENCE [LARGE SCALE GENOMIC DNA]</scope>
    <source>
        <strain evidence="2 3">ATCC BAA-1854</strain>
    </source>
</reference>
<name>A0A562TYP2_9SPHI</name>
<evidence type="ECO:0000313" key="3">
    <source>
        <dbReference type="Proteomes" id="UP000317010"/>
    </source>
</evidence>
<dbReference type="Gene3D" id="3.30.530.80">
    <property type="match status" value="1"/>
</dbReference>
<dbReference type="Proteomes" id="UP000317010">
    <property type="component" value="Unassembled WGS sequence"/>
</dbReference>
<keyword evidence="1" id="KW-0732">Signal</keyword>
<gene>
    <name evidence="2" type="ORF">JN11_02855</name>
</gene>